<sequence length="391" mass="44952">MKKQVLILLLLVSGVLFMVSPEPMKQKKPNFMYYFILVTRGPGAGGNGTNTTNTTMQRIHDQARVFLHDRPGWRQERQRRFKKHFAEVLFDDVMGAFKSLKRPHKFLIETSAYQYQERRHSFHHEDKPGNPNSVDVWHRFYILVAGRTPSIVPYNTMKAHLAIAILLMDAQLRMLVYSEPGVQKKTTCCPIFIFITQSPDESSGSTAVQVLRRRVNDPALFLDATARGYLHNRPGWHQEREWRFKKLFSDILVEDIVGTSKNLRRTRKDLLEPNFETQIPLCTCQKAPFCSVFRRHRIASDCHWPPATPKVGHVSEPVHPTRGNGKDYKCAALLGWDLGPDVAQAYEVTEGPQVMSCPYTQRGSECSRMFNLQQIDAAILIKTQSERKTKK</sequence>
<dbReference type="EMBL" id="OA883099">
    <property type="protein sequence ID" value="CAD7277916.1"/>
    <property type="molecule type" value="Genomic_DNA"/>
</dbReference>
<protein>
    <submittedName>
        <fullName evidence="2">Uncharacterized protein</fullName>
    </submittedName>
</protein>
<reference evidence="2" key="1">
    <citation type="submission" date="2020-11" db="EMBL/GenBank/DDBJ databases">
        <authorList>
            <person name="Tran Van P."/>
        </authorList>
    </citation>
    <scope>NUCLEOTIDE SEQUENCE</scope>
</reference>
<feature type="signal peptide" evidence="1">
    <location>
        <begin position="1"/>
        <end position="21"/>
    </location>
</feature>
<dbReference type="Proteomes" id="UP000678499">
    <property type="component" value="Unassembled WGS sequence"/>
</dbReference>
<proteinExistence type="predicted"/>
<feature type="chain" id="PRO_5036210729" evidence="1">
    <location>
        <begin position="22"/>
        <end position="391"/>
    </location>
</feature>
<dbReference type="AlphaFoldDB" id="A0A7R9GCV6"/>
<evidence type="ECO:0000313" key="3">
    <source>
        <dbReference type="Proteomes" id="UP000678499"/>
    </source>
</evidence>
<dbReference type="EMBL" id="CAJPEX010001062">
    <property type="protein sequence ID" value="CAG0918068.1"/>
    <property type="molecule type" value="Genomic_DNA"/>
</dbReference>
<keyword evidence="1" id="KW-0732">Signal</keyword>
<name>A0A7R9GCV6_9CRUS</name>
<evidence type="ECO:0000256" key="1">
    <source>
        <dbReference type="SAM" id="SignalP"/>
    </source>
</evidence>
<organism evidence="2">
    <name type="scientific">Notodromas monacha</name>
    <dbReference type="NCBI Taxonomy" id="399045"/>
    <lineage>
        <taxon>Eukaryota</taxon>
        <taxon>Metazoa</taxon>
        <taxon>Ecdysozoa</taxon>
        <taxon>Arthropoda</taxon>
        <taxon>Crustacea</taxon>
        <taxon>Oligostraca</taxon>
        <taxon>Ostracoda</taxon>
        <taxon>Podocopa</taxon>
        <taxon>Podocopida</taxon>
        <taxon>Cypridocopina</taxon>
        <taxon>Cypridoidea</taxon>
        <taxon>Cyprididae</taxon>
        <taxon>Notodromas</taxon>
    </lineage>
</organism>
<accession>A0A7R9GCV6</accession>
<keyword evidence="3" id="KW-1185">Reference proteome</keyword>
<gene>
    <name evidence="2" type="ORF">NMOB1V02_LOCUS5635</name>
</gene>
<evidence type="ECO:0000313" key="2">
    <source>
        <dbReference type="EMBL" id="CAD7277916.1"/>
    </source>
</evidence>